<feature type="transmembrane region" description="Helical" evidence="7">
    <location>
        <begin position="137"/>
        <end position="155"/>
    </location>
</feature>
<dbReference type="FunFam" id="1.20.1260.100:FF:000001">
    <property type="entry name" value="translocator protein 2"/>
    <property type="match status" value="1"/>
</dbReference>
<organism evidence="8 9">
    <name type="scientific">Actinidia rufa</name>
    <dbReference type="NCBI Taxonomy" id="165716"/>
    <lineage>
        <taxon>Eukaryota</taxon>
        <taxon>Viridiplantae</taxon>
        <taxon>Streptophyta</taxon>
        <taxon>Embryophyta</taxon>
        <taxon>Tracheophyta</taxon>
        <taxon>Spermatophyta</taxon>
        <taxon>Magnoliopsida</taxon>
        <taxon>eudicotyledons</taxon>
        <taxon>Gunneridae</taxon>
        <taxon>Pentapetalae</taxon>
        <taxon>asterids</taxon>
        <taxon>Ericales</taxon>
        <taxon>Actinidiaceae</taxon>
        <taxon>Actinidia</taxon>
    </lineage>
</organism>
<dbReference type="InterPro" id="IPR038330">
    <property type="entry name" value="TspO/MBR-related_sf"/>
</dbReference>
<evidence type="ECO:0000313" key="9">
    <source>
        <dbReference type="Proteomes" id="UP000585474"/>
    </source>
</evidence>
<evidence type="ECO:0000256" key="6">
    <source>
        <dbReference type="SAM" id="MobiDB-lite"/>
    </source>
</evidence>
<dbReference type="AlphaFoldDB" id="A0A7J0GSB6"/>
<feature type="transmembrane region" description="Helical" evidence="7">
    <location>
        <begin position="78"/>
        <end position="99"/>
    </location>
</feature>
<evidence type="ECO:0000256" key="5">
    <source>
        <dbReference type="ARBA" id="ARBA00023136"/>
    </source>
</evidence>
<feature type="compositionally biased region" description="Basic and acidic residues" evidence="6">
    <location>
        <begin position="1"/>
        <end position="15"/>
    </location>
</feature>
<dbReference type="GO" id="GO:0033013">
    <property type="term" value="P:tetrapyrrole metabolic process"/>
    <property type="evidence" value="ECO:0007669"/>
    <property type="project" value="UniProtKB-ARBA"/>
</dbReference>
<dbReference type="EMBL" id="BJWL01000023">
    <property type="protein sequence ID" value="GFZ13725.1"/>
    <property type="molecule type" value="Genomic_DNA"/>
</dbReference>
<evidence type="ECO:0000256" key="4">
    <source>
        <dbReference type="ARBA" id="ARBA00022989"/>
    </source>
</evidence>
<comment type="subcellular location">
    <subcellularLocation>
        <location evidence="1">Membrane</location>
        <topology evidence="1">Multi-pass membrane protein</topology>
    </subcellularLocation>
</comment>
<dbReference type="PANTHER" id="PTHR10057">
    <property type="entry name" value="PERIPHERAL-TYPE BENZODIAZEPINE RECEPTOR"/>
    <property type="match status" value="1"/>
</dbReference>
<dbReference type="GO" id="GO:0016020">
    <property type="term" value="C:membrane"/>
    <property type="evidence" value="ECO:0007669"/>
    <property type="project" value="UniProtKB-SubCell"/>
</dbReference>
<comment type="similarity">
    <text evidence="2">Belongs to the TspO/BZRP family.</text>
</comment>
<evidence type="ECO:0000256" key="2">
    <source>
        <dbReference type="ARBA" id="ARBA00007524"/>
    </source>
</evidence>
<evidence type="ECO:0000313" key="8">
    <source>
        <dbReference type="EMBL" id="GFZ13725.1"/>
    </source>
</evidence>
<evidence type="ECO:0000256" key="3">
    <source>
        <dbReference type="ARBA" id="ARBA00022692"/>
    </source>
</evidence>
<dbReference type="OrthoDB" id="8841220at2759"/>
<sequence length="187" mass="20740">MASTEELRQRTKDEPAVETTQNHDNNYNHKGRRQRRTAMARRGLRSLAIAVLVPMSLHVAAITFSHSAHGALAKPPSWTLHAICVGLNSLMGFCAWLVWAEGGFHRKPTGLAFFFGYLATSLIWDPIVFGMGLVRTGLFVGLAMLCSLVGCYRVFKDDVNPIASDLLKLSMIWAVVVVSLNVKLLMW</sequence>
<dbReference type="Pfam" id="PF03073">
    <property type="entry name" value="TspO_MBR"/>
    <property type="match status" value="1"/>
</dbReference>
<dbReference type="PANTHER" id="PTHR10057:SF0">
    <property type="entry name" value="TRANSLOCATOR PROTEIN"/>
    <property type="match status" value="1"/>
</dbReference>
<gene>
    <name evidence="8" type="ORF">Acr_23g0021100</name>
</gene>
<comment type="caution">
    <text evidence="8">The sequence shown here is derived from an EMBL/GenBank/DDBJ whole genome shotgun (WGS) entry which is preliminary data.</text>
</comment>
<reference evidence="8 9" key="1">
    <citation type="submission" date="2019-07" db="EMBL/GenBank/DDBJ databases">
        <title>De Novo Assembly of kiwifruit Actinidia rufa.</title>
        <authorList>
            <person name="Sugita-Konishi S."/>
            <person name="Sato K."/>
            <person name="Mori E."/>
            <person name="Abe Y."/>
            <person name="Kisaki G."/>
            <person name="Hamano K."/>
            <person name="Suezawa K."/>
            <person name="Otani M."/>
            <person name="Fukuda T."/>
            <person name="Manabe T."/>
            <person name="Gomi K."/>
            <person name="Tabuchi M."/>
            <person name="Akimitsu K."/>
            <person name="Kataoka I."/>
        </authorList>
    </citation>
    <scope>NUCLEOTIDE SEQUENCE [LARGE SCALE GENOMIC DNA]</scope>
    <source>
        <strain evidence="9">cv. Fuchu</strain>
    </source>
</reference>
<evidence type="ECO:0000256" key="7">
    <source>
        <dbReference type="SAM" id="Phobius"/>
    </source>
</evidence>
<name>A0A7J0GSB6_9ERIC</name>
<evidence type="ECO:0000256" key="1">
    <source>
        <dbReference type="ARBA" id="ARBA00004141"/>
    </source>
</evidence>
<feature type="region of interest" description="Disordered" evidence="6">
    <location>
        <begin position="1"/>
        <end position="35"/>
    </location>
</feature>
<keyword evidence="5 7" id="KW-0472">Membrane</keyword>
<keyword evidence="9" id="KW-1185">Reference proteome</keyword>
<feature type="transmembrane region" description="Helical" evidence="7">
    <location>
        <begin position="111"/>
        <end position="131"/>
    </location>
</feature>
<dbReference type="InterPro" id="IPR004307">
    <property type="entry name" value="TspO_MBR"/>
</dbReference>
<protein>
    <submittedName>
        <fullName evidence="8">Uncharacterized protein</fullName>
    </submittedName>
</protein>
<dbReference type="Proteomes" id="UP000585474">
    <property type="component" value="Unassembled WGS sequence"/>
</dbReference>
<keyword evidence="3 7" id="KW-0812">Transmembrane</keyword>
<proteinExistence type="inferred from homology"/>
<dbReference type="CDD" id="cd15904">
    <property type="entry name" value="TSPO_MBR"/>
    <property type="match status" value="1"/>
</dbReference>
<feature type="transmembrane region" description="Helical" evidence="7">
    <location>
        <begin position="43"/>
        <end position="66"/>
    </location>
</feature>
<accession>A0A7J0GSB6</accession>
<dbReference type="Gene3D" id="1.20.1260.100">
    <property type="entry name" value="TspO/MBR protein"/>
    <property type="match status" value="1"/>
</dbReference>
<keyword evidence="4 7" id="KW-1133">Transmembrane helix</keyword>